<dbReference type="InterPro" id="IPR021133">
    <property type="entry name" value="HEAT_type_2"/>
</dbReference>
<dbReference type="Proteomes" id="UP001195914">
    <property type="component" value="Unassembled WGS sequence"/>
</dbReference>
<evidence type="ECO:0000256" key="1">
    <source>
        <dbReference type="ARBA" id="ARBA00022737"/>
    </source>
</evidence>
<dbReference type="SUPFAM" id="SSF48371">
    <property type="entry name" value="ARM repeat"/>
    <property type="match status" value="2"/>
</dbReference>
<keyword evidence="4" id="KW-1185">Reference proteome</keyword>
<dbReference type="PANTHER" id="PTHR23346:SF7">
    <property type="entry name" value="STALLED RIBOSOME SENSOR GCN1"/>
    <property type="match status" value="1"/>
</dbReference>
<dbReference type="GO" id="GO:0005829">
    <property type="term" value="C:cytosol"/>
    <property type="evidence" value="ECO:0007669"/>
    <property type="project" value="TreeGrafter"/>
</dbReference>
<sequence>MMDGSVALELLFPRALRRIGGGVLCQADLRAVQRHLKGLQDVRNNDSDAANVVYEALDQVAQCFNQFMQKSVVLLLSPTLQRRINTILRKMALLLKRYRGCGLEDRVLKGDKVGLCHLGMVDPRNYRAEQLSVLKRLISDINFAFSPIFTSMIAPLLDSISAEEFEAQLFPDALRLLKRGQKDIIFKIFVLFKHMKINSVLSSAIEIIDHLKGFLPQQDEEIPVFGGEKLPIDALKIKGIFSHIVSDLIHRFSMLAFRSPNCRLASYMQELIGSFSSATGGNVSTQETNSWLLLLLFTDQIDNSIDVEAISKFVCTSSVILKKIAKSHPHESVQVLFIQIIGRILSLIPDSDLEVVLIDMLVDMVKPLDKVTAKSKDIKLNERVLYSVLYSLRCSVSSYVASGRPYDLKNRDKLICTTRTIIQFFHDKTVYRNCLFEAVYIMSHLEFAAVRNGSTLCNSENLIKDQLKLQDVFGSMLPHLHDPLSHLNLCTTALRNADFTPKDSEVTTLMNQESISGIVDVALSAEGGQSYATMVQLYEHITANKDHLKHPVMKSFHTRRDIDMVLKAFVGSLQEHHVYRMLLTMLVSPPNGNRMTVLKMLRDVWLSLNVKSDVFTVLLHCILFRRPLDGFEKTVQLAKIINGHVCKVIRFLRPIPLEGNVVASIVHHSVAEGCIPSILEHHLAAHNPDISATLATLLVSLKSLVTTLKSFDREDCEIYFAPAEKLYMDSRPYQPNLHQSDKKKSCNLTKQQLDDMRYKDQCVTRAEIALIVRKVNAIVYVLSRAFVHNRDYLPLFLRDVLGICKEALAHNVLHSSFYLLLEVLCPLCLTGGLSGTATNVLKILDTIYSKPSERLTDEPLGQTLDEVRSSGVVTFEGSLLIIEIVTHVLQDPVASTSLKESSLMLMLIFLESRIVIPQEMILAVVSENMRNESLHHAITMILNEAVKYIVDQHGITEICKIGLLSKVGLVKEAVRSYVYHHTEALCDIPEYLKLLGIGVGDARCKVKAVIDLVPKYIQDNADLLHLAPGVFVQYPPNDVISSFAQSFGESNDDGRKSLLKALKCYFDILDGDICHSVIFDVFFSITGDSSHLHDILACCRALSNTVPESTVLSLIDHVKSCIEDTILKPFDGTIELGSLESESAVMLGVGLTFMGYLQDNSKTYVHVKWSLELLLSLLASESGFSKVEAGSHTAAIIASHARKCALEGEDDFINDNIKKLFAASFNDDYAIVPCISLLKGGGLSYLKKHEVIAKLKDSFSAKGNQRRLTFVKELANQFGRLFEPYIKDILPNLLSCFPDAFDPCLETCLAVVGVLTPVGFKSALPVITESIGGYVCGVKLGCLLILNHVINDVKLRDVVIKNICGIVKAVSPCTTDTQKAVKDASDKVLDSIVYLAGEGSILYPTMNSILKVLSHPSDVNIASTMQVLSEYSIEHPNGDGCSTNPVGLVELGLMEPILSRALRSRNGTCRESAIAFSSWLVYRCRTYREVELFFTTLLPNLTDLLKDTLPDVRREAARAIGSCAHSFRKFNCDTSKALIVDLINRLMKCLMESVTSLERCSAASGLAEALWAVDDEFVHGITTKLLTMLESSESTPQVREGCLALFNNLPSTCYQYMLDHLNEVLCRVMAILCDPDERVRDMSCHVLNTVIEKYHSSATDVLMIHLKMASQSDEWQRRNLVLPLLHKMNTFQEDKRVSTELYIARYDRNATVKNTAMSFWKGVNVTRCLRQIFPLVLERVIEMLEQDDDEDLRAQAGDCISDAIVRLGSDAINDFIEALLSGDGAFKGRCMGIASLASNGKAGLEKHLSTILEFLKHCLCKPVSCHEASMALAALATYFPTVVSDVLPSLVQDLFISEEKEAYLVGITLLMDSHSECFDIVVKEVLKPDLDVTRLALLERVLCTRKTKVVFSRQNVLVKCISQLLLYHREYPMDVMSSFSNFVCLVKPEVVLRLIQVVIEMLNDMTAGPNNDCDKSALLLFVSRVIELRESDIDGHYGTIADALARYIFTDVGTMEANLTAFDQIIRSAERRTELDNLICAILRYFSSLQVSEGHVPQTTLSQTLPLIMGLIQKCLVKSNAKVEAAKCVAVVHKLAGRDKMGPFTLKTIGAIIRSLNDKCPSLLKIALLEAIYALLHCEIVHVRVIMFQLQSVLFKCITDVNSDINLLIPQNLRLYVQLAPNKADSVLADLFQLAMDKVGKPTVKTAAIHTVNEVLKVCKALSTSPFEHLMHMLQESSGTDKQLVCKAIGLATQLDSEFDPEWLQTLFLIIHEDQSTLMALTSIVSSDRGFTLLYKNKPKEFVDVLKHSLRSDVPSVNQCGLAIFCRISKRTRYLQAARDFVKSHINILPSGSKLPPNGQSQVLQIYKRFLRFEQKIPNFGSQLLYLSEAIYDIPLIKLEAEKVLLVLLGPSRDLSNLKTFVKQYSTSEKVEKLLTEYAIRVLLKSNKVDQLSDEDC</sequence>
<dbReference type="PROSITE" id="PS50077">
    <property type="entry name" value="HEAT_REPEAT"/>
    <property type="match status" value="1"/>
</dbReference>
<dbReference type="PANTHER" id="PTHR23346">
    <property type="entry name" value="TRANSLATIONAL ACTIVATOR GCN1-RELATED"/>
    <property type="match status" value="1"/>
</dbReference>
<dbReference type="InterPro" id="IPR016024">
    <property type="entry name" value="ARM-type_fold"/>
</dbReference>
<proteinExistence type="predicted"/>
<evidence type="ECO:0000256" key="2">
    <source>
        <dbReference type="PROSITE-ProRule" id="PRU00103"/>
    </source>
</evidence>
<dbReference type="Gene3D" id="1.25.10.10">
    <property type="entry name" value="Leucine-rich Repeat Variant"/>
    <property type="match status" value="3"/>
</dbReference>
<name>A0AAD9GHA3_BABDI</name>
<keyword evidence="1" id="KW-0677">Repeat</keyword>
<gene>
    <name evidence="3" type="ORF">X943_001114</name>
</gene>
<dbReference type="EMBL" id="JAHBMH010000024">
    <property type="protein sequence ID" value="KAK1938427.1"/>
    <property type="molecule type" value="Genomic_DNA"/>
</dbReference>
<protein>
    <submittedName>
        <fullName evidence="3">HEAT repeat family protein</fullName>
    </submittedName>
</protein>
<dbReference type="GO" id="GO:0006417">
    <property type="term" value="P:regulation of translation"/>
    <property type="evidence" value="ECO:0007669"/>
    <property type="project" value="TreeGrafter"/>
</dbReference>
<feature type="repeat" description="HEAT" evidence="2">
    <location>
        <begin position="1497"/>
        <end position="1535"/>
    </location>
</feature>
<evidence type="ECO:0000313" key="3">
    <source>
        <dbReference type="EMBL" id="KAK1938427.1"/>
    </source>
</evidence>
<reference evidence="3" key="1">
    <citation type="journal article" date="2014" name="Nucleic Acids Res.">
        <title>The evolutionary dynamics of variant antigen genes in Babesia reveal a history of genomic innovation underlying host-parasite interaction.</title>
        <authorList>
            <person name="Jackson A.P."/>
            <person name="Otto T.D."/>
            <person name="Darby A."/>
            <person name="Ramaprasad A."/>
            <person name="Xia D."/>
            <person name="Echaide I.E."/>
            <person name="Farber M."/>
            <person name="Gahlot S."/>
            <person name="Gamble J."/>
            <person name="Gupta D."/>
            <person name="Gupta Y."/>
            <person name="Jackson L."/>
            <person name="Malandrin L."/>
            <person name="Malas T.B."/>
            <person name="Moussa E."/>
            <person name="Nair M."/>
            <person name="Reid A.J."/>
            <person name="Sanders M."/>
            <person name="Sharma J."/>
            <person name="Tracey A."/>
            <person name="Quail M.A."/>
            <person name="Weir W."/>
            <person name="Wastling J.M."/>
            <person name="Hall N."/>
            <person name="Willadsen P."/>
            <person name="Lingelbach K."/>
            <person name="Shiels B."/>
            <person name="Tait A."/>
            <person name="Berriman M."/>
            <person name="Allred D.R."/>
            <person name="Pain A."/>
        </authorList>
    </citation>
    <scope>NUCLEOTIDE SEQUENCE</scope>
    <source>
        <strain evidence="3">1802A</strain>
    </source>
</reference>
<reference evidence="3" key="2">
    <citation type="submission" date="2021-05" db="EMBL/GenBank/DDBJ databases">
        <authorList>
            <person name="Pain A."/>
        </authorList>
    </citation>
    <scope>NUCLEOTIDE SEQUENCE</scope>
    <source>
        <strain evidence="3">1802A</strain>
    </source>
</reference>
<organism evidence="3 4">
    <name type="scientific">Babesia divergens</name>
    <dbReference type="NCBI Taxonomy" id="32595"/>
    <lineage>
        <taxon>Eukaryota</taxon>
        <taxon>Sar</taxon>
        <taxon>Alveolata</taxon>
        <taxon>Apicomplexa</taxon>
        <taxon>Aconoidasida</taxon>
        <taxon>Piroplasmida</taxon>
        <taxon>Babesiidae</taxon>
        <taxon>Babesia</taxon>
    </lineage>
</organism>
<dbReference type="InterPro" id="IPR011989">
    <property type="entry name" value="ARM-like"/>
</dbReference>
<evidence type="ECO:0000313" key="4">
    <source>
        <dbReference type="Proteomes" id="UP001195914"/>
    </source>
</evidence>
<accession>A0AAD9GHA3</accession>
<dbReference type="GO" id="GO:0019887">
    <property type="term" value="F:protein kinase regulator activity"/>
    <property type="evidence" value="ECO:0007669"/>
    <property type="project" value="TreeGrafter"/>
</dbReference>
<comment type="caution">
    <text evidence="3">The sequence shown here is derived from an EMBL/GenBank/DDBJ whole genome shotgun (WGS) entry which is preliminary data.</text>
</comment>
<dbReference type="GO" id="GO:0034198">
    <property type="term" value="P:cellular response to amino acid starvation"/>
    <property type="evidence" value="ECO:0007669"/>
    <property type="project" value="TreeGrafter"/>
</dbReference>
<dbReference type="Pfam" id="PF24987">
    <property type="entry name" value="HEAT_EF3_N"/>
    <property type="match status" value="1"/>
</dbReference>